<reference evidence="1" key="1">
    <citation type="submission" date="2020-01" db="EMBL/GenBank/DDBJ databases">
        <authorList>
            <person name="Meier V. D."/>
            <person name="Meier V D."/>
        </authorList>
    </citation>
    <scope>NUCLEOTIDE SEQUENCE</scope>
    <source>
        <strain evidence="1">HLG_WM_MAG_02</strain>
    </source>
</reference>
<gene>
    <name evidence="1" type="ORF">HELGO_WM15840</name>
</gene>
<organism evidence="1">
    <name type="scientific">uncultured Sulfurovum sp</name>
    <dbReference type="NCBI Taxonomy" id="269237"/>
    <lineage>
        <taxon>Bacteria</taxon>
        <taxon>Pseudomonadati</taxon>
        <taxon>Campylobacterota</taxon>
        <taxon>Epsilonproteobacteria</taxon>
        <taxon>Campylobacterales</taxon>
        <taxon>Sulfurovaceae</taxon>
        <taxon>Sulfurovum</taxon>
        <taxon>environmental samples</taxon>
    </lineage>
</organism>
<dbReference type="EMBL" id="CACVAZ010000078">
    <property type="protein sequence ID" value="CAA6813204.1"/>
    <property type="molecule type" value="Genomic_DNA"/>
</dbReference>
<evidence type="ECO:0008006" key="2">
    <source>
        <dbReference type="Google" id="ProtNLM"/>
    </source>
</evidence>
<protein>
    <recommendedName>
        <fullName evidence="2">AMIN domain-containing protein</fullName>
    </recommendedName>
</protein>
<accession>A0A6S6TDS7</accession>
<dbReference type="AlphaFoldDB" id="A0A6S6TDS7"/>
<name>A0A6S6TDS7_9BACT</name>
<evidence type="ECO:0000313" key="1">
    <source>
        <dbReference type="EMBL" id="CAA6813204.1"/>
    </source>
</evidence>
<proteinExistence type="predicted"/>
<dbReference type="PROSITE" id="PS51257">
    <property type="entry name" value="PROKAR_LIPOPROTEIN"/>
    <property type="match status" value="1"/>
</dbReference>
<sequence length="207" mass="23873">MKKNMLLIVLMVFFVGCETGTRYDRNATEQIVPKAVPQSGVVNRADIEALLDDREMEVPLPYDEEDLVVKEFIEPTTDKVYEEIKSFSSGVITDGLDIRKIREGKHDGYIRLVFDVYNDLNPAKKVGQYEAQYSNSKKEITVILNGYRKFSALLPSFSNNSIIEKIYFDQYLDDSGFKFYIKLRENAEVKIFDLKNPARIVFDIKSI</sequence>